<dbReference type="GO" id="GO:0047617">
    <property type="term" value="F:fatty acyl-CoA hydrolase activity"/>
    <property type="evidence" value="ECO:0007669"/>
    <property type="project" value="InterPro"/>
</dbReference>
<evidence type="ECO:0000256" key="2">
    <source>
        <dbReference type="ARBA" id="ARBA00022801"/>
    </source>
</evidence>
<reference evidence="4 5" key="1">
    <citation type="submission" date="2020-08" db="EMBL/GenBank/DDBJ databases">
        <title>Genomic Encyclopedia of Type Strains, Phase IV (KMG-IV): sequencing the most valuable type-strain genomes for metagenomic binning, comparative biology and taxonomic classification.</title>
        <authorList>
            <person name="Goeker M."/>
        </authorList>
    </citation>
    <scope>NUCLEOTIDE SEQUENCE [LARGE SCALE GENOMIC DNA]</scope>
    <source>
        <strain evidence="4 5">DSM 21769</strain>
    </source>
</reference>
<dbReference type="Gene3D" id="3.10.129.10">
    <property type="entry name" value="Hotdog Thioesterase"/>
    <property type="match status" value="1"/>
</dbReference>
<name>A0A841Q0D0_9BACL</name>
<comment type="similarity">
    <text evidence="1">Belongs to the thioesterase PaaI family.</text>
</comment>
<sequence length="133" mass="14734">MLDEQKMASLQRQSPFFELLGFENDEGEDGKIRILLDIKEQHMNKNQTLHGGVHAAMLDNIFGTVIYHHTYVPSTTITLNVHYLAPVKEGRVTAVANILHLGYKSATVEGLISDEEGKAIAKGTGTFKLLREG</sequence>
<dbReference type="Proteomes" id="UP000568839">
    <property type="component" value="Unassembled WGS sequence"/>
</dbReference>
<dbReference type="CDD" id="cd03443">
    <property type="entry name" value="PaaI_thioesterase"/>
    <property type="match status" value="1"/>
</dbReference>
<dbReference type="InterPro" id="IPR039298">
    <property type="entry name" value="ACOT13"/>
</dbReference>
<protein>
    <submittedName>
        <fullName evidence="4">Acyl-CoA thioesterase</fullName>
        <ecNumber evidence="4">3.1.2.-</ecNumber>
    </submittedName>
</protein>
<dbReference type="PANTHER" id="PTHR21660:SF1">
    <property type="entry name" value="ACYL-COENZYME A THIOESTERASE 13"/>
    <property type="match status" value="1"/>
</dbReference>
<dbReference type="EC" id="3.1.2.-" evidence="4"/>
<keyword evidence="2 4" id="KW-0378">Hydrolase</keyword>
<evidence type="ECO:0000313" key="5">
    <source>
        <dbReference type="Proteomes" id="UP000568839"/>
    </source>
</evidence>
<dbReference type="NCBIfam" id="TIGR00369">
    <property type="entry name" value="unchar_dom_1"/>
    <property type="match status" value="1"/>
</dbReference>
<dbReference type="InterPro" id="IPR006683">
    <property type="entry name" value="Thioestr_dom"/>
</dbReference>
<evidence type="ECO:0000256" key="1">
    <source>
        <dbReference type="ARBA" id="ARBA00008324"/>
    </source>
</evidence>
<dbReference type="RefSeq" id="WP_184404938.1">
    <property type="nucleotide sequence ID" value="NZ_JACHHJ010000004.1"/>
</dbReference>
<dbReference type="EMBL" id="JACHHJ010000004">
    <property type="protein sequence ID" value="MBB6450872.1"/>
    <property type="molecule type" value="Genomic_DNA"/>
</dbReference>
<gene>
    <name evidence="4" type="ORF">HNR44_002862</name>
</gene>
<organism evidence="4 5">
    <name type="scientific">Geomicrobium halophilum</name>
    <dbReference type="NCBI Taxonomy" id="549000"/>
    <lineage>
        <taxon>Bacteria</taxon>
        <taxon>Bacillati</taxon>
        <taxon>Bacillota</taxon>
        <taxon>Bacilli</taxon>
        <taxon>Bacillales</taxon>
        <taxon>Geomicrobium</taxon>
    </lineage>
</organism>
<keyword evidence="5" id="KW-1185">Reference proteome</keyword>
<dbReference type="AlphaFoldDB" id="A0A841Q0D0"/>
<evidence type="ECO:0000259" key="3">
    <source>
        <dbReference type="Pfam" id="PF03061"/>
    </source>
</evidence>
<proteinExistence type="inferred from homology"/>
<dbReference type="InterPro" id="IPR003736">
    <property type="entry name" value="PAAI_dom"/>
</dbReference>
<dbReference type="Pfam" id="PF03061">
    <property type="entry name" value="4HBT"/>
    <property type="match status" value="1"/>
</dbReference>
<evidence type="ECO:0000313" key="4">
    <source>
        <dbReference type="EMBL" id="MBB6450872.1"/>
    </source>
</evidence>
<comment type="caution">
    <text evidence="4">The sequence shown here is derived from an EMBL/GenBank/DDBJ whole genome shotgun (WGS) entry which is preliminary data.</text>
</comment>
<accession>A0A841Q0D0</accession>
<feature type="domain" description="Thioesterase" evidence="3">
    <location>
        <begin position="47"/>
        <end position="119"/>
    </location>
</feature>
<dbReference type="SUPFAM" id="SSF54637">
    <property type="entry name" value="Thioesterase/thiol ester dehydrase-isomerase"/>
    <property type="match status" value="1"/>
</dbReference>
<dbReference type="PANTHER" id="PTHR21660">
    <property type="entry name" value="THIOESTERASE SUPERFAMILY MEMBER-RELATED"/>
    <property type="match status" value="1"/>
</dbReference>
<dbReference type="InterPro" id="IPR029069">
    <property type="entry name" value="HotDog_dom_sf"/>
</dbReference>